<comment type="caution">
    <text evidence="3">Lacks conserved residue(s) required for the propagation of feature annotation.</text>
</comment>
<feature type="domain" description="Laminin EGF-like" evidence="4">
    <location>
        <begin position="92"/>
        <end position="138"/>
    </location>
</feature>
<feature type="disulfide bond" evidence="3">
    <location>
        <begin position="44"/>
        <end position="56"/>
    </location>
</feature>
<keyword evidence="1 3" id="KW-1015">Disulfide bond</keyword>
<keyword evidence="2 3" id="KW-0424">Laminin EGF-like domain</keyword>
<dbReference type="InterPro" id="IPR050440">
    <property type="entry name" value="Laminin/Netrin_ECM"/>
</dbReference>
<gene>
    <name evidence="5" type="ORF">XENOCAPTIV_030385</name>
</gene>
<dbReference type="Proteomes" id="UP001434883">
    <property type="component" value="Unassembled WGS sequence"/>
</dbReference>
<dbReference type="SUPFAM" id="SSF57196">
    <property type="entry name" value="EGF/Laminin"/>
    <property type="match status" value="2"/>
</dbReference>
<feature type="disulfide bond" evidence="3">
    <location>
        <begin position="46"/>
        <end position="63"/>
    </location>
</feature>
<proteinExistence type="predicted"/>
<dbReference type="PRINTS" id="PR00011">
    <property type="entry name" value="EGFLAMININ"/>
</dbReference>
<feature type="disulfide bond" evidence="3">
    <location>
        <begin position="92"/>
        <end position="104"/>
    </location>
</feature>
<dbReference type="InterPro" id="IPR002049">
    <property type="entry name" value="LE_dom"/>
</dbReference>
<dbReference type="PROSITE" id="PS50027">
    <property type="entry name" value="EGF_LAM_2"/>
    <property type="match status" value="2"/>
</dbReference>
<organism evidence="5 6">
    <name type="scientific">Xenoophorus captivus</name>
    <dbReference type="NCBI Taxonomy" id="1517983"/>
    <lineage>
        <taxon>Eukaryota</taxon>
        <taxon>Metazoa</taxon>
        <taxon>Chordata</taxon>
        <taxon>Craniata</taxon>
        <taxon>Vertebrata</taxon>
        <taxon>Euteleostomi</taxon>
        <taxon>Actinopterygii</taxon>
        <taxon>Neopterygii</taxon>
        <taxon>Teleostei</taxon>
        <taxon>Neoteleostei</taxon>
        <taxon>Acanthomorphata</taxon>
        <taxon>Ovalentaria</taxon>
        <taxon>Atherinomorphae</taxon>
        <taxon>Cyprinodontiformes</taxon>
        <taxon>Goodeidae</taxon>
        <taxon>Xenoophorus</taxon>
    </lineage>
</organism>
<dbReference type="SMART" id="SM00180">
    <property type="entry name" value="EGF_Lam"/>
    <property type="match status" value="2"/>
</dbReference>
<feature type="disulfide bond" evidence="3">
    <location>
        <begin position="65"/>
        <end position="74"/>
    </location>
</feature>
<feature type="domain" description="Laminin EGF-like" evidence="4">
    <location>
        <begin position="44"/>
        <end position="91"/>
    </location>
</feature>
<dbReference type="PANTHER" id="PTHR10574">
    <property type="entry name" value="NETRIN/LAMININ-RELATED"/>
    <property type="match status" value="1"/>
</dbReference>
<evidence type="ECO:0000313" key="6">
    <source>
        <dbReference type="Proteomes" id="UP001434883"/>
    </source>
</evidence>
<dbReference type="PANTHER" id="PTHR10574:SF406">
    <property type="entry name" value="LAMININ SUBUNIT ALPHA 5"/>
    <property type="match status" value="1"/>
</dbReference>
<feature type="disulfide bond" evidence="3">
    <location>
        <begin position="94"/>
        <end position="111"/>
    </location>
</feature>
<evidence type="ECO:0000256" key="1">
    <source>
        <dbReference type="ARBA" id="ARBA00023157"/>
    </source>
</evidence>
<dbReference type="Gene3D" id="2.10.25.10">
    <property type="entry name" value="Laminin"/>
    <property type="match status" value="2"/>
</dbReference>
<dbReference type="PROSITE" id="PS01248">
    <property type="entry name" value="EGF_LAM_1"/>
    <property type="match status" value="2"/>
</dbReference>
<dbReference type="CDD" id="cd00055">
    <property type="entry name" value="EGF_Lam"/>
    <property type="match status" value="2"/>
</dbReference>
<evidence type="ECO:0000313" key="5">
    <source>
        <dbReference type="EMBL" id="MEQ2218164.1"/>
    </source>
</evidence>
<comment type="caution">
    <text evidence="5">The sequence shown here is derived from an EMBL/GenBank/DDBJ whole genome shotgun (WGS) entry which is preliminary data.</text>
</comment>
<name>A0ABV0SC67_9TELE</name>
<keyword evidence="6" id="KW-1185">Reference proteome</keyword>
<dbReference type="EMBL" id="JAHRIN010076556">
    <property type="protein sequence ID" value="MEQ2218164.1"/>
    <property type="molecule type" value="Genomic_DNA"/>
</dbReference>
<feature type="non-terminal residue" evidence="5">
    <location>
        <position position="1"/>
    </location>
</feature>
<feature type="disulfide bond" evidence="3">
    <location>
        <begin position="113"/>
        <end position="122"/>
    </location>
</feature>
<protein>
    <recommendedName>
        <fullName evidence="4">Laminin EGF-like domain-containing protein</fullName>
    </recommendedName>
</protein>
<accession>A0ABV0SC67</accession>
<evidence type="ECO:0000256" key="3">
    <source>
        <dbReference type="PROSITE-ProRule" id="PRU00460"/>
    </source>
</evidence>
<sequence length="220" mass="24669">SRDTEWLTDTLPPSSSLTRNVRETWTETMQVQNLSICYLLHAACQCDPQGSISSECDKVGGQCRCKANVIGRRCDQCAPGTYGFGVSGCTDCNCHPLGSEMAQCNRETGQCECRDGMAGARCDECARGFTGIFPNCVRCHQCFQLWDDYLCQMRRDLDHIQYNIQRILESGITPGVGNDRIKELEQKLKQVQDLIDAGDTDKIHQLIGQRMDDLRWATTV</sequence>
<evidence type="ECO:0000256" key="2">
    <source>
        <dbReference type="ARBA" id="ARBA00023292"/>
    </source>
</evidence>
<evidence type="ECO:0000259" key="4">
    <source>
        <dbReference type="PROSITE" id="PS50027"/>
    </source>
</evidence>
<dbReference type="Pfam" id="PF00053">
    <property type="entry name" value="EGF_laminin"/>
    <property type="match status" value="2"/>
</dbReference>
<reference evidence="5 6" key="1">
    <citation type="submission" date="2021-06" db="EMBL/GenBank/DDBJ databases">
        <authorList>
            <person name="Palmer J.M."/>
        </authorList>
    </citation>
    <scope>NUCLEOTIDE SEQUENCE [LARGE SCALE GENOMIC DNA]</scope>
    <source>
        <strain evidence="5 6">XC_2019</strain>
        <tissue evidence="5">Muscle</tissue>
    </source>
</reference>